<evidence type="ECO:0000313" key="9">
    <source>
        <dbReference type="EMBL" id="EGO30919.1"/>
    </source>
</evidence>
<protein>
    <recommendedName>
        <fullName evidence="10">Seipin</fullName>
    </recommendedName>
</protein>
<name>F8NFU9_SERL9</name>
<feature type="transmembrane region" description="Helical" evidence="8">
    <location>
        <begin position="58"/>
        <end position="83"/>
    </location>
</feature>
<evidence type="ECO:0000256" key="5">
    <source>
        <dbReference type="ARBA" id="ARBA00023098"/>
    </source>
</evidence>
<dbReference type="EMBL" id="GL945428">
    <property type="protein sequence ID" value="EGO30919.1"/>
    <property type="molecule type" value="Genomic_DNA"/>
</dbReference>
<keyword evidence="5" id="KW-0443">Lipid metabolism</keyword>
<dbReference type="GO" id="GO:0006629">
    <property type="term" value="P:lipid metabolic process"/>
    <property type="evidence" value="ECO:0007669"/>
    <property type="project" value="UniProtKB-KW"/>
</dbReference>
<evidence type="ECO:0000256" key="8">
    <source>
        <dbReference type="SAM" id="Phobius"/>
    </source>
</evidence>
<gene>
    <name evidence="9" type="ORF">SERLADRAFT_455231</name>
</gene>
<proteinExistence type="predicted"/>
<evidence type="ECO:0008006" key="10">
    <source>
        <dbReference type="Google" id="ProtNLM"/>
    </source>
</evidence>
<dbReference type="PANTHER" id="PTHR21212">
    <property type="entry name" value="BERNARDINELLI-SEIP CONGENITAL LIPODYSTROPHY 2 HOMOLOG BSCL2 PROTEIN"/>
    <property type="match status" value="1"/>
</dbReference>
<evidence type="ECO:0000256" key="2">
    <source>
        <dbReference type="ARBA" id="ARBA00022692"/>
    </source>
</evidence>
<comment type="subcellular location">
    <subcellularLocation>
        <location evidence="1">Endoplasmic reticulum membrane</location>
        <topology evidence="1">Multi-pass membrane protein</topology>
    </subcellularLocation>
</comment>
<feature type="region of interest" description="Disordered" evidence="7">
    <location>
        <begin position="284"/>
        <end position="342"/>
    </location>
</feature>
<evidence type="ECO:0000256" key="1">
    <source>
        <dbReference type="ARBA" id="ARBA00004477"/>
    </source>
</evidence>
<dbReference type="CDD" id="cd23995">
    <property type="entry name" value="Seipin_BSCL2_like"/>
    <property type="match status" value="1"/>
</dbReference>
<evidence type="ECO:0000256" key="3">
    <source>
        <dbReference type="ARBA" id="ARBA00022824"/>
    </source>
</evidence>
<dbReference type="Pfam" id="PF06775">
    <property type="entry name" value="Seipin"/>
    <property type="match status" value="1"/>
</dbReference>
<evidence type="ECO:0000256" key="6">
    <source>
        <dbReference type="ARBA" id="ARBA00023136"/>
    </source>
</evidence>
<dbReference type="OrthoDB" id="3990054at2759"/>
<dbReference type="GO" id="GO:0140042">
    <property type="term" value="P:lipid droplet formation"/>
    <property type="evidence" value="ECO:0007669"/>
    <property type="project" value="UniProtKB-ARBA"/>
</dbReference>
<evidence type="ECO:0000256" key="4">
    <source>
        <dbReference type="ARBA" id="ARBA00022989"/>
    </source>
</evidence>
<keyword evidence="4 8" id="KW-1133">Transmembrane helix</keyword>
<organism>
    <name type="scientific">Serpula lacrymans var. lacrymans (strain S7.9)</name>
    <name type="common">Dry rot fungus</name>
    <dbReference type="NCBI Taxonomy" id="578457"/>
    <lineage>
        <taxon>Eukaryota</taxon>
        <taxon>Fungi</taxon>
        <taxon>Dikarya</taxon>
        <taxon>Basidiomycota</taxon>
        <taxon>Agaricomycotina</taxon>
        <taxon>Agaricomycetes</taxon>
        <taxon>Agaricomycetidae</taxon>
        <taxon>Boletales</taxon>
        <taxon>Coniophorineae</taxon>
        <taxon>Serpulaceae</taxon>
        <taxon>Serpula</taxon>
    </lineage>
</organism>
<dbReference type="KEGG" id="sla:SERLADRAFT_455231"/>
<dbReference type="InterPro" id="IPR009617">
    <property type="entry name" value="Seipin"/>
</dbReference>
<dbReference type="Proteomes" id="UP000008064">
    <property type="component" value="Unassembled WGS sequence"/>
</dbReference>
<dbReference type="PANTHER" id="PTHR21212:SF0">
    <property type="entry name" value="SEIPIN"/>
    <property type="match status" value="1"/>
</dbReference>
<keyword evidence="3" id="KW-0256">Endoplasmic reticulum</keyword>
<feature type="compositionally biased region" description="Basic and acidic residues" evidence="7">
    <location>
        <begin position="292"/>
        <end position="307"/>
    </location>
</feature>
<dbReference type="AlphaFoldDB" id="F8NFU9"/>
<dbReference type="RefSeq" id="XP_007312803.1">
    <property type="nucleotide sequence ID" value="XM_007312741.1"/>
</dbReference>
<keyword evidence="6 8" id="KW-0472">Membrane</keyword>
<sequence length="366" mass="40561">MASSPGLGLKLESETKALLQESESNDGSTTSNVLSFILWPFRILFSMLSIFRPFAPQIIPLVVCLVLIPVILIFSLYSGYYVWKNVAVGWESPIHLQYGDGVPPYAEILLPYLSAQQPYDISLHLEVPATESNFALGNFMTTLTLSTPTNRTLTSIRRPYIALPPSSGYIPFFSSPARLVDMDIPLLLSYVTGVSRVIAKIELGRRDGWKSIGTGEGRELSVVSASLRGIVRRHGIRGLVTRFPLISAFVSFLTFLAISLLVLVACLLPAIQWRFEGDSNVTEPGKIYPGEMARKKVGRSDSSESKPFRSRRRSRGNVSGSRSPTRKLEPKTEDVPAEFPLAASASDPIIRRRRSRTSEEFFDSET</sequence>
<reference evidence="9" key="1">
    <citation type="submission" date="2011-04" db="EMBL/GenBank/DDBJ databases">
        <title>Evolution of plant cell wall degrading machinery underlies the functional diversity of forest fungi.</title>
        <authorList>
            <consortium name="US DOE Joint Genome Institute (JGI-PGF)"/>
            <person name="Eastwood D.C."/>
            <person name="Floudas D."/>
            <person name="Binder M."/>
            <person name="Majcherczyk A."/>
            <person name="Schneider P."/>
            <person name="Aerts A."/>
            <person name="Asiegbu F.O."/>
            <person name="Baker S.E."/>
            <person name="Barry K."/>
            <person name="Bendiksby M."/>
            <person name="Blumentritt M."/>
            <person name="Coutinho P.M."/>
            <person name="Cullen D."/>
            <person name="Cullen D."/>
            <person name="Gathman A."/>
            <person name="Goodell B."/>
            <person name="Henrissat B."/>
            <person name="Ihrmark K."/>
            <person name="Kauserud H."/>
            <person name="Kohler A."/>
            <person name="LaButti K."/>
            <person name="Lapidus A."/>
            <person name="Lavin J.L."/>
            <person name="Lee Y.-H."/>
            <person name="Lindquist E."/>
            <person name="Lilly W."/>
            <person name="Lucas S."/>
            <person name="Morin E."/>
            <person name="Murat C."/>
            <person name="Oguiza J.A."/>
            <person name="Park J."/>
            <person name="Pisabarro A.G."/>
            <person name="Riley R."/>
            <person name="Rosling A."/>
            <person name="Salamov A."/>
            <person name="Schmidt O."/>
            <person name="Schmutz J."/>
            <person name="Skrede I."/>
            <person name="Stenlid J."/>
            <person name="Wiebenga A."/>
            <person name="Xie X."/>
            <person name="Kues U."/>
            <person name="Hibbett D.S."/>
            <person name="Hoffmeister D."/>
            <person name="Hogberg N."/>
            <person name="Martin F."/>
            <person name="Grigoriev I.V."/>
            <person name="Watkinson S.C."/>
        </authorList>
    </citation>
    <scope>NUCLEOTIDE SEQUENCE</scope>
    <source>
        <strain evidence="9">S7.9</strain>
    </source>
</reference>
<keyword evidence="2 8" id="KW-0812">Transmembrane</keyword>
<feature type="transmembrane region" description="Helical" evidence="8">
    <location>
        <begin position="245"/>
        <end position="268"/>
    </location>
</feature>
<dbReference type="GeneID" id="18817147"/>
<dbReference type="HOGENOM" id="CLU_064559_0_0_1"/>
<evidence type="ECO:0000256" key="7">
    <source>
        <dbReference type="SAM" id="MobiDB-lite"/>
    </source>
</evidence>
<accession>F8NFU9</accession>
<dbReference type="GO" id="GO:0005789">
    <property type="term" value="C:endoplasmic reticulum membrane"/>
    <property type="evidence" value="ECO:0007669"/>
    <property type="project" value="UniProtKB-SubCell"/>
</dbReference>